<dbReference type="EC" id="5.2.1.8" evidence="2"/>
<feature type="transmembrane region" description="Helical" evidence="8">
    <location>
        <begin position="7"/>
        <end position="26"/>
    </location>
</feature>
<evidence type="ECO:0000256" key="7">
    <source>
        <dbReference type="SAM" id="Coils"/>
    </source>
</evidence>
<dbReference type="PANTHER" id="PTHR47245">
    <property type="entry name" value="PEPTIDYLPROLYL ISOMERASE"/>
    <property type="match status" value="1"/>
</dbReference>
<gene>
    <name evidence="10" type="ORF">J2S17_004764</name>
</gene>
<dbReference type="PROSITE" id="PS01096">
    <property type="entry name" value="PPIC_PPIASE_1"/>
    <property type="match status" value="1"/>
</dbReference>
<dbReference type="GO" id="GO:0003755">
    <property type="term" value="F:peptidyl-prolyl cis-trans isomerase activity"/>
    <property type="evidence" value="ECO:0007669"/>
    <property type="project" value="UniProtKB-EC"/>
</dbReference>
<comment type="catalytic activity">
    <reaction evidence="1">
        <text>[protein]-peptidylproline (omega=180) = [protein]-peptidylproline (omega=0)</text>
        <dbReference type="Rhea" id="RHEA:16237"/>
        <dbReference type="Rhea" id="RHEA-COMP:10747"/>
        <dbReference type="Rhea" id="RHEA-COMP:10748"/>
        <dbReference type="ChEBI" id="CHEBI:83833"/>
        <dbReference type="ChEBI" id="CHEBI:83834"/>
        <dbReference type="EC" id="5.2.1.8"/>
    </reaction>
</comment>
<dbReference type="SUPFAM" id="SSF109998">
    <property type="entry name" value="Triger factor/SurA peptide-binding domain-like"/>
    <property type="match status" value="1"/>
</dbReference>
<accession>A0ABU0AQ39</accession>
<evidence type="ECO:0000313" key="10">
    <source>
        <dbReference type="EMBL" id="MDQ0272871.1"/>
    </source>
</evidence>
<comment type="caution">
    <text evidence="10">The sequence shown here is derived from an EMBL/GenBank/DDBJ whole genome shotgun (WGS) entry which is preliminary data.</text>
</comment>
<dbReference type="InterPro" id="IPR000297">
    <property type="entry name" value="PPIase_PpiC"/>
</dbReference>
<protein>
    <recommendedName>
        <fullName evidence="2">peptidylprolyl isomerase</fullName>
        <ecNumber evidence="2">5.2.1.8</ecNumber>
    </recommendedName>
</protein>
<evidence type="ECO:0000256" key="2">
    <source>
        <dbReference type="ARBA" id="ARBA00013194"/>
    </source>
</evidence>
<reference evidence="10 11" key="1">
    <citation type="submission" date="2023-07" db="EMBL/GenBank/DDBJ databases">
        <title>Genomic Encyclopedia of Type Strains, Phase IV (KMG-IV): sequencing the most valuable type-strain genomes for metagenomic binning, comparative biology and taxonomic classification.</title>
        <authorList>
            <person name="Goeker M."/>
        </authorList>
    </citation>
    <scope>NUCLEOTIDE SEQUENCE [LARGE SCALE GENOMIC DNA]</scope>
    <source>
        <strain evidence="10 11">DSM 23494</strain>
    </source>
</reference>
<keyword evidence="7" id="KW-0175">Coiled coil</keyword>
<dbReference type="RefSeq" id="WP_307478367.1">
    <property type="nucleotide sequence ID" value="NZ_JAUSUB010000029.1"/>
</dbReference>
<evidence type="ECO:0000256" key="4">
    <source>
        <dbReference type="ARBA" id="ARBA00023110"/>
    </source>
</evidence>
<keyword evidence="8" id="KW-0472">Membrane</keyword>
<evidence type="ECO:0000256" key="1">
    <source>
        <dbReference type="ARBA" id="ARBA00000971"/>
    </source>
</evidence>
<keyword evidence="11" id="KW-1185">Reference proteome</keyword>
<dbReference type="EMBL" id="JAUSUB010000029">
    <property type="protein sequence ID" value="MDQ0272871.1"/>
    <property type="molecule type" value="Genomic_DNA"/>
</dbReference>
<organism evidence="10 11">
    <name type="scientific">Cytobacillus purgationiresistens</name>
    <dbReference type="NCBI Taxonomy" id="863449"/>
    <lineage>
        <taxon>Bacteria</taxon>
        <taxon>Bacillati</taxon>
        <taxon>Bacillota</taxon>
        <taxon>Bacilli</taxon>
        <taxon>Bacillales</taxon>
        <taxon>Bacillaceae</taxon>
        <taxon>Cytobacillus</taxon>
    </lineage>
</organism>
<keyword evidence="4 6" id="KW-0697">Rotamase</keyword>
<keyword evidence="3" id="KW-0732">Signal</keyword>
<evidence type="ECO:0000256" key="8">
    <source>
        <dbReference type="SAM" id="Phobius"/>
    </source>
</evidence>
<evidence type="ECO:0000259" key="9">
    <source>
        <dbReference type="PROSITE" id="PS50198"/>
    </source>
</evidence>
<dbReference type="InterPro" id="IPR046357">
    <property type="entry name" value="PPIase_dom_sf"/>
</dbReference>
<evidence type="ECO:0000256" key="6">
    <source>
        <dbReference type="PROSITE-ProRule" id="PRU00278"/>
    </source>
</evidence>
<keyword evidence="8" id="KW-1133">Transmembrane helix</keyword>
<dbReference type="InterPro" id="IPR050245">
    <property type="entry name" value="PrsA_foldase"/>
</dbReference>
<dbReference type="PROSITE" id="PS50198">
    <property type="entry name" value="PPIC_PPIASE_2"/>
    <property type="match status" value="1"/>
</dbReference>
<keyword evidence="5 6" id="KW-0413">Isomerase</keyword>
<feature type="domain" description="PpiC" evidence="9">
    <location>
        <begin position="151"/>
        <end position="241"/>
    </location>
</feature>
<dbReference type="InterPro" id="IPR027304">
    <property type="entry name" value="Trigger_fact/SurA_dom_sf"/>
</dbReference>
<sequence>MINKKILGLSGVILAIAVAVALFFLLDNKVATVNGEKISKTDLNEALLSQYGATALDTLITDKIVLQEMKKEKVKISDDEIADEMVNYMDAYGGEDEFKEVIKDSGVEISTIEQNIMIYLGTKKLIEPRIDIKEEDIQSYFDENKASFAQAEEIEASHILLEDEDTAKEVLKKLKDDGDFAKLAKEYSTDTATNEKGGELGFFSKGEMAEEFEKTAFDMEIDEISDPVKTDYGYHIIKVTNKKEAAEAKLDDVKEEIKDTLLESKLETEYTVWLNEKFEEYEIKTFLKD</sequence>
<dbReference type="PANTHER" id="PTHR47245:SF1">
    <property type="entry name" value="FOLDASE PROTEIN PRSA"/>
    <property type="match status" value="1"/>
</dbReference>
<dbReference type="SUPFAM" id="SSF54534">
    <property type="entry name" value="FKBP-like"/>
    <property type="match status" value="1"/>
</dbReference>
<dbReference type="Gene3D" id="1.10.4030.10">
    <property type="entry name" value="Porin chaperone SurA, peptide-binding domain"/>
    <property type="match status" value="1"/>
</dbReference>
<keyword evidence="8" id="KW-0812">Transmembrane</keyword>
<feature type="coiled-coil region" evidence="7">
    <location>
        <begin position="236"/>
        <end position="263"/>
    </location>
</feature>
<evidence type="ECO:0000256" key="3">
    <source>
        <dbReference type="ARBA" id="ARBA00022729"/>
    </source>
</evidence>
<dbReference type="InterPro" id="IPR023058">
    <property type="entry name" value="PPIase_PpiC_CS"/>
</dbReference>
<name>A0ABU0AQ39_9BACI</name>
<dbReference type="Pfam" id="PF13616">
    <property type="entry name" value="Rotamase_3"/>
    <property type="match status" value="1"/>
</dbReference>
<dbReference type="Gene3D" id="3.10.50.40">
    <property type="match status" value="1"/>
</dbReference>
<evidence type="ECO:0000256" key="5">
    <source>
        <dbReference type="ARBA" id="ARBA00023235"/>
    </source>
</evidence>
<evidence type="ECO:0000313" key="11">
    <source>
        <dbReference type="Proteomes" id="UP001238088"/>
    </source>
</evidence>
<proteinExistence type="predicted"/>
<dbReference type="Proteomes" id="UP001238088">
    <property type="component" value="Unassembled WGS sequence"/>
</dbReference>